<gene>
    <name evidence="1" type="ORF">ACIRA0001_2904</name>
</gene>
<evidence type="ECO:0000313" key="2">
    <source>
        <dbReference type="Proteomes" id="UP000018419"/>
    </source>
</evidence>
<dbReference type="EMBL" id="ACVR01000046">
    <property type="protein sequence ID" value="EET82177.1"/>
    <property type="molecule type" value="Genomic_DNA"/>
</dbReference>
<protein>
    <submittedName>
        <fullName evidence="1">Uncharacterized protein</fullName>
    </submittedName>
</protein>
<comment type="caution">
    <text evidence="1">The sequence shown here is derived from an EMBL/GenBank/DDBJ whole genome shotgun (WGS) entry which is preliminary data.</text>
</comment>
<evidence type="ECO:0000313" key="1">
    <source>
        <dbReference type="EMBL" id="EET82177.1"/>
    </source>
</evidence>
<sequence>MSLPLIDLVNAADKATKSQAGSRTQVFQAVAQGYQTYFLLGLIALFF</sequence>
<organism evidence="1 2">
    <name type="scientific">Acinetobacter radioresistens SK82</name>
    <dbReference type="NCBI Taxonomy" id="596318"/>
    <lineage>
        <taxon>Bacteria</taxon>
        <taxon>Pseudomonadati</taxon>
        <taxon>Pseudomonadota</taxon>
        <taxon>Gammaproteobacteria</taxon>
        <taxon>Moraxellales</taxon>
        <taxon>Moraxellaceae</taxon>
        <taxon>Acinetobacter</taxon>
    </lineage>
</organism>
<dbReference type="RefSeq" id="WP_005405170.1">
    <property type="nucleotide sequence ID" value="NZ_ACVR01000046.1"/>
</dbReference>
<dbReference type="Proteomes" id="UP000018419">
    <property type="component" value="Unassembled WGS sequence"/>
</dbReference>
<accession>A0ABM9YM93</accession>
<reference evidence="1 2" key="1">
    <citation type="submission" date="2009-07" db="EMBL/GenBank/DDBJ databases">
        <authorList>
            <person name="Madupu R."/>
            <person name="Durkin A.S."/>
            <person name="Torralba M."/>
            <person name="Methe B."/>
            <person name="Sutton G.G."/>
            <person name="Strausberg R.L."/>
            <person name="Nelson K.E."/>
        </authorList>
    </citation>
    <scope>NUCLEOTIDE SEQUENCE [LARGE SCALE GENOMIC DNA]</scope>
    <source>
        <strain evidence="1 2">SK82</strain>
    </source>
</reference>
<keyword evidence="2" id="KW-1185">Reference proteome</keyword>
<name>A0ABM9YM93_ACIRA</name>
<proteinExistence type="predicted"/>